<feature type="region of interest" description="Disordered" evidence="1">
    <location>
        <begin position="75"/>
        <end position="164"/>
    </location>
</feature>
<name>A0A1Y2C1R5_9FUNG</name>
<dbReference type="EMBL" id="MCGO01000036">
    <property type="protein sequence ID" value="ORY40255.1"/>
    <property type="molecule type" value="Genomic_DNA"/>
</dbReference>
<evidence type="ECO:0000313" key="3">
    <source>
        <dbReference type="Proteomes" id="UP000193642"/>
    </source>
</evidence>
<accession>A0A1Y2C1R5</accession>
<comment type="caution">
    <text evidence="2">The sequence shown here is derived from an EMBL/GenBank/DDBJ whole genome shotgun (WGS) entry which is preliminary data.</text>
</comment>
<keyword evidence="3" id="KW-1185">Reference proteome</keyword>
<dbReference type="AlphaFoldDB" id="A0A1Y2C1R5"/>
<evidence type="ECO:0000256" key="1">
    <source>
        <dbReference type="SAM" id="MobiDB-lite"/>
    </source>
</evidence>
<dbReference type="Proteomes" id="UP000193642">
    <property type="component" value="Unassembled WGS sequence"/>
</dbReference>
<feature type="compositionally biased region" description="Low complexity" evidence="1">
    <location>
        <begin position="79"/>
        <end position="88"/>
    </location>
</feature>
<evidence type="ECO:0000313" key="2">
    <source>
        <dbReference type="EMBL" id="ORY40255.1"/>
    </source>
</evidence>
<feature type="compositionally biased region" description="Polar residues" evidence="1">
    <location>
        <begin position="120"/>
        <end position="133"/>
    </location>
</feature>
<sequence>MRKSVSFDNIVVVGHTHDADNYDRTSTPPRSLTPNEMGELFMMRARMNQITALLNSKRMAIERQAAILRAQSAPSSFLPIRQPQNRIRPPSPPSYHQSTSPPRHNDAQWPRRKPVDLTCMTRSPPRSYSNIPTDNHHHQDTSSFSGDRTPYLSSAPSSPSADSVSSITSAFVDTGYPDSETSFSHESALFDDILPPPAPPSGSTAQVPVPAAKKGFGAIGSSRPSVVKENIVVPQADEYSPFGGSSGFLYTFYKYQGLVSAMDRKMNSVGRNSRRAGGIGY</sequence>
<dbReference type="OrthoDB" id="5596610at2759"/>
<gene>
    <name evidence="2" type="ORF">BCR33DRAFT_768216</name>
</gene>
<feature type="compositionally biased region" description="Low complexity" evidence="1">
    <location>
        <begin position="150"/>
        <end position="164"/>
    </location>
</feature>
<organism evidence="2 3">
    <name type="scientific">Rhizoclosmatium globosum</name>
    <dbReference type="NCBI Taxonomy" id="329046"/>
    <lineage>
        <taxon>Eukaryota</taxon>
        <taxon>Fungi</taxon>
        <taxon>Fungi incertae sedis</taxon>
        <taxon>Chytridiomycota</taxon>
        <taxon>Chytridiomycota incertae sedis</taxon>
        <taxon>Chytridiomycetes</taxon>
        <taxon>Chytridiales</taxon>
        <taxon>Chytriomycetaceae</taxon>
        <taxon>Rhizoclosmatium</taxon>
    </lineage>
</organism>
<reference evidence="2 3" key="1">
    <citation type="submission" date="2016-07" db="EMBL/GenBank/DDBJ databases">
        <title>Pervasive Adenine N6-methylation of Active Genes in Fungi.</title>
        <authorList>
            <consortium name="DOE Joint Genome Institute"/>
            <person name="Mondo S.J."/>
            <person name="Dannebaum R.O."/>
            <person name="Kuo R.C."/>
            <person name="Labutti K."/>
            <person name="Haridas S."/>
            <person name="Kuo A."/>
            <person name="Salamov A."/>
            <person name="Ahrendt S.R."/>
            <person name="Lipzen A."/>
            <person name="Sullivan W."/>
            <person name="Andreopoulos W.B."/>
            <person name="Clum A."/>
            <person name="Lindquist E."/>
            <person name="Daum C."/>
            <person name="Ramamoorthy G.K."/>
            <person name="Gryganskyi A."/>
            <person name="Culley D."/>
            <person name="Magnuson J.K."/>
            <person name="James T.Y."/>
            <person name="O'Malley M.A."/>
            <person name="Stajich J.E."/>
            <person name="Spatafora J.W."/>
            <person name="Visel A."/>
            <person name="Grigoriev I.V."/>
        </authorList>
    </citation>
    <scope>NUCLEOTIDE SEQUENCE [LARGE SCALE GENOMIC DNA]</scope>
    <source>
        <strain evidence="2 3">JEL800</strain>
    </source>
</reference>
<protein>
    <submittedName>
        <fullName evidence="2">Uncharacterized protein</fullName>
    </submittedName>
</protein>
<proteinExistence type="predicted"/>